<protein>
    <submittedName>
        <fullName evidence="2">Uncharacterized protein</fullName>
    </submittedName>
</protein>
<dbReference type="PANTHER" id="PTHR31912:SF34">
    <property type="entry name" value="NOTOCHORD-RELATED PROTEIN"/>
    <property type="match status" value="1"/>
</dbReference>
<feature type="compositionally biased region" description="Basic and acidic residues" evidence="1">
    <location>
        <begin position="759"/>
        <end position="772"/>
    </location>
</feature>
<evidence type="ECO:0000256" key="1">
    <source>
        <dbReference type="SAM" id="MobiDB-lite"/>
    </source>
</evidence>
<organism evidence="2 3">
    <name type="scientific">Rotaria sordida</name>
    <dbReference type="NCBI Taxonomy" id="392033"/>
    <lineage>
        <taxon>Eukaryota</taxon>
        <taxon>Metazoa</taxon>
        <taxon>Spiralia</taxon>
        <taxon>Gnathifera</taxon>
        <taxon>Rotifera</taxon>
        <taxon>Eurotatoria</taxon>
        <taxon>Bdelloidea</taxon>
        <taxon>Philodinida</taxon>
        <taxon>Philodinidae</taxon>
        <taxon>Rotaria</taxon>
    </lineage>
</organism>
<proteinExistence type="predicted"/>
<reference evidence="2" key="1">
    <citation type="submission" date="2021-02" db="EMBL/GenBank/DDBJ databases">
        <authorList>
            <person name="Nowell W R."/>
        </authorList>
    </citation>
    <scope>NUCLEOTIDE SEQUENCE</scope>
</reference>
<evidence type="ECO:0000313" key="2">
    <source>
        <dbReference type="EMBL" id="CAF4032276.1"/>
    </source>
</evidence>
<dbReference type="EMBL" id="CAJOBD010005475">
    <property type="protein sequence ID" value="CAF4032276.1"/>
    <property type="molecule type" value="Genomic_DNA"/>
</dbReference>
<accession>A0A819QZY4</accession>
<name>A0A819QZY4_9BILA</name>
<feature type="compositionally biased region" description="Polar residues" evidence="1">
    <location>
        <begin position="735"/>
        <end position="749"/>
    </location>
</feature>
<dbReference type="AlphaFoldDB" id="A0A819QZY4"/>
<evidence type="ECO:0000313" key="3">
    <source>
        <dbReference type="Proteomes" id="UP000663836"/>
    </source>
</evidence>
<feature type="region of interest" description="Disordered" evidence="1">
    <location>
        <begin position="735"/>
        <end position="772"/>
    </location>
</feature>
<dbReference type="PANTHER" id="PTHR31912">
    <property type="entry name" value="IP13529P"/>
    <property type="match status" value="1"/>
</dbReference>
<gene>
    <name evidence="2" type="ORF">JBS370_LOCUS28027</name>
</gene>
<dbReference type="Proteomes" id="UP000663836">
    <property type="component" value="Unassembled WGS sequence"/>
</dbReference>
<sequence>MTQVRSWKRHILKIHYSKISQEYTEHNDSTVAANTCHSIYEEADIDSNGHTATDENIIFNHQDYATTNSSDPVPAYTNDLSHGNIQMLSKSEERLRLNILRLLINLKNNNATETCIGICSRDLINLLNEYKDLDTNIYFENIKKAIETSTSREKFISSHIDVIQPKSITLGQSYVFNKKKQKQILRIHQAQYIPFKESLINLLKKSEVYESLDCRSRSKIMTDLSTGSFCEQHNLFKIPDSLKIILFYDDLGINNPLGSRAKSVGMFYWTLANLPSNFDIFQQTGIDIMHVLLEGICQRELKLLFKNIHQQKFSNLLSLASMIRNFQYGSKESSPSNTFNLSSEDKEVKFRASASEMLALFKYIPIIFYQARLIELLSTSLCWLSFLLLREIVSISFASEIDMMTSEKLEKLVTHYLLTFDNAYGYAQRIPKHHLLVHFGAQMSRFGPLRFTSRMVFEKKHSFFKRIKYRNFRNIAYTLADRHQHYIASLMYTCYNANTSSFLYSGHQIKKIKELDSTAAKQHHLLDPYKNLYETNQVTLLGITYTIGDGVLINDCVFPSNPVFGKILTIIVQDEIILFRLQLMQVIMFKQQLCLYELRLLDYSVTKNIYELKHEYLMQQCLLECTPMFFQMSFLLTGLVQFGDETEMIDIYVGSSLADVHAQLVAPFDLDPNQCIIQFDLLKVQNTPTSSHRSQALSDVESASPICLNPTNLPSNHFDSPQDNLSISYKDYLDQTSSDSENHSPQVESFDSVEPSVKCQRDNKGKRGLDNLRELPPLPLSHMLPYFPIQIKSAIASGNDLLIRKLSRRIRDLRSQIKRNSYKRPRFLDWDSNRYTENVSQTDSSVIDPTTIADSSQLKEFITKLNDAFDNNQMTKGTTTQIIVESFRLRRCYLQLGQSMEQILNEMRFSQHIAFIKLEFELVTKVSLLVATQRIRKFLDNIISYEMYGQLPDDHVCTISIKPETI</sequence>
<comment type="caution">
    <text evidence="2">The sequence shown here is derived from an EMBL/GenBank/DDBJ whole genome shotgun (WGS) entry which is preliminary data.</text>
</comment>